<comment type="catalytic activity">
    <reaction evidence="13">
        <text>N-acetyl-alpha-D-glucosamine 1-phosphate + UTP + H(+) = UDP-N-acetyl-alpha-D-glucosamine + diphosphate</text>
        <dbReference type="Rhea" id="RHEA:13509"/>
        <dbReference type="ChEBI" id="CHEBI:15378"/>
        <dbReference type="ChEBI" id="CHEBI:33019"/>
        <dbReference type="ChEBI" id="CHEBI:46398"/>
        <dbReference type="ChEBI" id="CHEBI:57705"/>
        <dbReference type="ChEBI" id="CHEBI:57776"/>
        <dbReference type="EC" id="2.7.7.23"/>
    </reaction>
</comment>
<evidence type="ECO:0000259" key="16">
    <source>
        <dbReference type="Pfam" id="PF25087"/>
    </source>
</evidence>
<dbReference type="STRING" id="1110509.Mhar_2268"/>
<organism evidence="17 18">
    <name type="scientific">Methanothrix harundinacea (strain 6Ac)</name>
    <name type="common">Methanosaeta harundinacea</name>
    <dbReference type="NCBI Taxonomy" id="1110509"/>
    <lineage>
        <taxon>Archaea</taxon>
        <taxon>Methanobacteriati</taxon>
        <taxon>Methanobacteriota</taxon>
        <taxon>Stenosarchaea group</taxon>
        <taxon>Methanomicrobia</taxon>
        <taxon>Methanotrichales</taxon>
        <taxon>Methanotrichaceae</taxon>
        <taxon>Methanothrix</taxon>
    </lineage>
</organism>
<evidence type="ECO:0000313" key="17">
    <source>
        <dbReference type="EMBL" id="AET65620.1"/>
    </source>
</evidence>
<dbReference type="SUPFAM" id="SSF53448">
    <property type="entry name" value="Nucleotide-diphospho-sugar transferases"/>
    <property type="match status" value="1"/>
</dbReference>
<feature type="domain" description="Mannose-1-phosphate guanyltransferase C-terminal" evidence="16">
    <location>
        <begin position="265"/>
        <end position="381"/>
    </location>
</feature>
<proteinExistence type="inferred from homology"/>
<evidence type="ECO:0000256" key="8">
    <source>
        <dbReference type="ARBA" id="ARBA00022679"/>
    </source>
</evidence>
<dbReference type="OrthoDB" id="15372at2157"/>
<evidence type="ECO:0000256" key="13">
    <source>
        <dbReference type="ARBA" id="ARBA00048493"/>
    </source>
</evidence>
<dbReference type="Gene3D" id="2.160.10.10">
    <property type="entry name" value="Hexapeptide repeat proteins"/>
    <property type="match status" value="1"/>
</dbReference>
<dbReference type="CDD" id="cd04181">
    <property type="entry name" value="NTP_transferase"/>
    <property type="match status" value="1"/>
</dbReference>
<dbReference type="SUPFAM" id="SSF51161">
    <property type="entry name" value="Trimeric LpxA-like enzymes"/>
    <property type="match status" value="1"/>
</dbReference>
<comment type="catalytic activity">
    <reaction evidence="12">
        <text>alpha-D-glucosamine 1-phosphate + acetyl-CoA = N-acetyl-alpha-D-glucosamine 1-phosphate + CoA + H(+)</text>
        <dbReference type="Rhea" id="RHEA:13725"/>
        <dbReference type="ChEBI" id="CHEBI:15378"/>
        <dbReference type="ChEBI" id="CHEBI:57287"/>
        <dbReference type="ChEBI" id="CHEBI:57288"/>
        <dbReference type="ChEBI" id="CHEBI:57776"/>
        <dbReference type="ChEBI" id="CHEBI:58516"/>
        <dbReference type="EC" id="2.3.1.157"/>
    </reaction>
</comment>
<dbReference type="AlphaFoldDB" id="G7WRF9"/>
<evidence type="ECO:0000256" key="9">
    <source>
        <dbReference type="ARBA" id="ARBA00022695"/>
    </source>
</evidence>
<evidence type="ECO:0000256" key="7">
    <source>
        <dbReference type="ARBA" id="ARBA00013414"/>
    </source>
</evidence>
<dbReference type="PANTHER" id="PTHR43584:SF8">
    <property type="entry name" value="N-ACETYLMURAMATE ALPHA-1-PHOSPHATE URIDYLYLTRANSFERASE"/>
    <property type="match status" value="1"/>
</dbReference>
<comment type="similarity">
    <text evidence="3">In the C-terminal section; belongs to the transferase hexapeptide repeat family.</text>
</comment>
<feature type="region of interest" description="Disordered" evidence="14">
    <location>
        <begin position="408"/>
        <end position="449"/>
    </location>
</feature>
<feature type="domain" description="Nucleotidyl transferase" evidence="15">
    <location>
        <begin position="2"/>
        <end position="201"/>
    </location>
</feature>
<dbReference type="KEGG" id="mhi:Mhar_2268"/>
<dbReference type="InterPro" id="IPR050065">
    <property type="entry name" value="GlmU-like"/>
</dbReference>
<comment type="similarity">
    <text evidence="4">In the N-terminal section; belongs to the N-acetylglucosamine-1-phosphate uridyltransferase family.</text>
</comment>
<evidence type="ECO:0000256" key="5">
    <source>
        <dbReference type="ARBA" id="ARBA00012225"/>
    </source>
</evidence>
<dbReference type="EC" id="2.3.1.157" evidence="5"/>
<evidence type="ECO:0000256" key="3">
    <source>
        <dbReference type="ARBA" id="ARBA00007707"/>
    </source>
</evidence>
<comment type="pathway">
    <text evidence="2">Nucleotide-sugar biosynthesis; UDP-N-acetyl-alpha-D-glucosamine biosynthesis; UDP-N-acetyl-alpha-D-glucosamine from N-acetyl-alpha-D-glucosamine 1-phosphate: step 1/1.</text>
</comment>
<evidence type="ECO:0000256" key="11">
    <source>
        <dbReference type="ARBA" id="ARBA00023315"/>
    </source>
</evidence>
<evidence type="ECO:0000313" key="18">
    <source>
        <dbReference type="Proteomes" id="UP000005877"/>
    </source>
</evidence>
<evidence type="ECO:0000256" key="14">
    <source>
        <dbReference type="SAM" id="MobiDB-lite"/>
    </source>
</evidence>
<dbReference type="NCBIfam" id="TIGR03992">
    <property type="entry name" value="Arch_glmU"/>
    <property type="match status" value="1"/>
</dbReference>
<dbReference type="InterPro" id="IPR056729">
    <property type="entry name" value="GMPPB_C"/>
</dbReference>
<dbReference type="HOGENOM" id="CLU_029499_0_1_2"/>
<dbReference type="PATRIC" id="fig|1110509.7.peg.2509"/>
<keyword evidence="8 17" id="KW-0808">Transferase</keyword>
<dbReference type="RefSeq" id="WP_014587796.1">
    <property type="nucleotide sequence ID" value="NC_017527.1"/>
</dbReference>
<reference evidence="17 18" key="1">
    <citation type="journal article" date="2012" name="PLoS ONE">
        <title>The genome characteristics and predicted function of methyl-group oxidation pathway in the obligate aceticlastic methanogens, Methanosaeta spp.</title>
        <authorList>
            <person name="Zhu J."/>
            <person name="Zheng H."/>
            <person name="Ai G."/>
            <person name="Zhang G."/>
            <person name="Liu D."/>
            <person name="Liu X."/>
            <person name="Dong X."/>
        </authorList>
    </citation>
    <scope>NUCLEOTIDE SEQUENCE [LARGE SCALE GENOMIC DNA]</scope>
    <source>
        <strain evidence="17 18">6Ac</strain>
    </source>
</reference>
<comment type="pathway">
    <text evidence="1">Nucleotide-sugar biosynthesis; UDP-N-acetyl-alpha-D-glucosamine biosynthesis; N-acetyl-alpha-D-glucosamine 1-phosphate from alpha-D-glucosamine 6-phosphate (route II): step 2/2.</text>
</comment>
<dbReference type="Pfam" id="PF00483">
    <property type="entry name" value="NTP_transferase"/>
    <property type="match status" value="1"/>
</dbReference>
<dbReference type="InterPro" id="IPR023915">
    <property type="entry name" value="Bifunctiontional_GlmU_arc-type"/>
</dbReference>
<name>G7WRF9_METH6</name>
<protein>
    <recommendedName>
        <fullName evidence="7">Bifunctional protein GlmU</fullName>
        <ecNumber evidence="5">2.3.1.157</ecNumber>
        <ecNumber evidence="6">2.7.7.23</ecNumber>
    </recommendedName>
</protein>
<dbReference type="GO" id="GO:0006048">
    <property type="term" value="P:UDP-N-acetylglucosamine biosynthetic process"/>
    <property type="evidence" value="ECO:0007669"/>
    <property type="project" value="UniProtKB-UniPathway"/>
</dbReference>
<accession>G7WRF9</accession>
<keyword evidence="11" id="KW-0012">Acyltransferase</keyword>
<dbReference type="EMBL" id="CP003117">
    <property type="protein sequence ID" value="AET65620.1"/>
    <property type="molecule type" value="Genomic_DNA"/>
</dbReference>
<evidence type="ECO:0000256" key="2">
    <source>
        <dbReference type="ARBA" id="ARBA00005208"/>
    </source>
</evidence>
<evidence type="ECO:0000256" key="12">
    <source>
        <dbReference type="ARBA" id="ARBA00048247"/>
    </source>
</evidence>
<evidence type="ECO:0000259" key="15">
    <source>
        <dbReference type="Pfam" id="PF00483"/>
    </source>
</evidence>
<dbReference type="Proteomes" id="UP000005877">
    <property type="component" value="Chromosome"/>
</dbReference>
<gene>
    <name evidence="17" type="ordered locus">Mhar_2268</name>
</gene>
<dbReference type="InterPro" id="IPR029044">
    <property type="entry name" value="Nucleotide-diphossugar_trans"/>
</dbReference>
<dbReference type="EC" id="2.7.7.23" evidence="6"/>
<dbReference type="GO" id="GO:0003977">
    <property type="term" value="F:UDP-N-acetylglucosamine diphosphorylase activity"/>
    <property type="evidence" value="ECO:0007669"/>
    <property type="project" value="UniProtKB-EC"/>
</dbReference>
<dbReference type="Pfam" id="PF25087">
    <property type="entry name" value="GMPPB_C"/>
    <property type="match status" value="1"/>
</dbReference>
<dbReference type="GO" id="GO:0019134">
    <property type="term" value="F:glucosamine-1-phosphate N-acetyltransferase activity"/>
    <property type="evidence" value="ECO:0007669"/>
    <property type="project" value="UniProtKB-EC"/>
</dbReference>
<keyword evidence="18" id="KW-1185">Reference proteome</keyword>
<evidence type="ECO:0000256" key="4">
    <source>
        <dbReference type="ARBA" id="ARBA00007947"/>
    </source>
</evidence>
<dbReference type="InterPro" id="IPR011004">
    <property type="entry name" value="Trimer_LpxA-like_sf"/>
</dbReference>
<sequence length="449" mass="46594">MKAIILAAGEGRRMRPLTANLPKGMLPIGGKPLLEHVLLMAKEAGAERFVFVVGHQGEKIAGAFGDGSRLEVEIEYAFQEGGAGTGPALLAAEALAEDRFLVLRGDVLPDADSVRRLIALEAPAMAAARVEGPRPAEEGTLEVSEGLLKSISKGGKNPPSNLVSAGIFLLDKRAFEALRRVPPGGEERDLLEAVRVLLAEGVQIGVEVVERWIEILFPWDILRANETLMPPETRGVLGEVEANASLSGEVAVGRGTAIRSGSYVAGPVVIGEGCEIGPNCLVRGATSIGDGVRIGSGTVIEGSTVMEEAEVSHLCYVGDSLIGPGCRLGVGTVITNRRHDGSPVRSYPGGEGTETGRKALGAVLGEGVKTGAGTIIYPGTVIEAGRWGRPGEVLWGYVQAGKVEEADEGDEEAGGCDPADAFGGGALRRKGVPEGAVIPEETPREAGRG</sequence>
<keyword evidence="9" id="KW-0548">Nucleotidyltransferase</keyword>
<evidence type="ECO:0000256" key="6">
    <source>
        <dbReference type="ARBA" id="ARBA00012457"/>
    </source>
</evidence>
<keyword evidence="10" id="KW-0511">Multifunctional enzyme</keyword>
<evidence type="ECO:0000256" key="10">
    <source>
        <dbReference type="ARBA" id="ARBA00023268"/>
    </source>
</evidence>
<dbReference type="Gene3D" id="3.90.550.10">
    <property type="entry name" value="Spore Coat Polysaccharide Biosynthesis Protein SpsA, Chain A"/>
    <property type="match status" value="1"/>
</dbReference>
<dbReference type="PANTHER" id="PTHR43584">
    <property type="entry name" value="NUCLEOTIDYL TRANSFERASE"/>
    <property type="match status" value="1"/>
</dbReference>
<dbReference type="InterPro" id="IPR005835">
    <property type="entry name" value="NTP_transferase_dom"/>
</dbReference>
<dbReference type="GeneID" id="12511446"/>
<evidence type="ECO:0000256" key="1">
    <source>
        <dbReference type="ARBA" id="ARBA00005166"/>
    </source>
</evidence>
<dbReference type="UniPathway" id="UPA00113">
    <property type="reaction ID" value="UER00532"/>
</dbReference>